<dbReference type="InterPro" id="IPR004358">
    <property type="entry name" value="Sig_transdc_His_kin-like_C"/>
</dbReference>
<dbReference type="SUPFAM" id="SSF55874">
    <property type="entry name" value="ATPase domain of HSP90 chaperone/DNA topoisomerase II/histidine kinase"/>
    <property type="match status" value="1"/>
</dbReference>
<dbReference type="PRINTS" id="PR00344">
    <property type="entry name" value="BCTRLSENSOR"/>
</dbReference>
<dbReference type="CDD" id="cd00075">
    <property type="entry name" value="HATPase"/>
    <property type="match status" value="1"/>
</dbReference>
<dbReference type="CDD" id="cd00082">
    <property type="entry name" value="HisKA"/>
    <property type="match status" value="1"/>
</dbReference>
<feature type="domain" description="HAMP" evidence="13">
    <location>
        <begin position="193"/>
        <end position="246"/>
    </location>
</feature>
<dbReference type="RefSeq" id="WP_136959559.1">
    <property type="nucleotide sequence ID" value="NZ_CP039690.1"/>
</dbReference>
<dbReference type="EMBL" id="CP039690">
    <property type="protein sequence ID" value="QCI64103.1"/>
    <property type="molecule type" value="Genomic_DNA"/>
</dbReference>
<dbReference type="Pfam" id="PF02518">
    <property type="entry name" value="HATPase_c"/>
    <property type="match status" value="1"/>
</dbReference>
<evidence type="ECO:0000256" key="6">
    <source>
        <dbReference type="ARBA" id="ARBA00022692"/>
    </source>
</evidence>
<dbReference type="SMART" id="SM00387">
    <property type="entry name" value="HATPase_c"/>
    <property type="match status" value="1"/>
</dbReference>
<evidence type="ECO:0000259" key="13">
    <source>
        <dbReference type="PROSITE" id="PS50885"/>
    </source>
</evidence>
<dbReference type="OrthoDB" id="9809329at2"/>
<keyword evidence="10 11" id="KW-0472">Membrane</keyword>
<dbReference type="SUPFAM" id="SSF47384">
    <property type="entry name" value="Homodimeric domain of signal transducing histidine kinase"/>
    <property type="match status" value="1"/>
</dbReference>
<dbReference type="InterPro" id="IPR050428">
    <property type="entry name" value="TCS_sensor_his_kinase"/>
</dbReference>
<keyword evidence="15" id="KW-1185">Reference proteome</keyword>
<comment type="catalytic activity">
    <reaction evidence="1">
        <text>ATP + protein L-histidine = ADP + protein N-phospho-L-histidine.</text>
        <dbReference type="EC" id="2.7.13.3"/>
    </reaction>
</comment>
<keyword evidence="6 11" id="KW-0812">Transmembrane</keyword>
<dbReference type="PANTHER" id="PTHR45436">
    <property type="entry name" value="SENSOR HISTIDINE KINASE YKOH"/>
    <property type="match status" value="1"/>
</dbReference>
<evidence type="ECO:0000259" key="12">
    <source>
        <dbReference type="PROSITE" id="PS50109"/>
    </source>
</evidence>
<keyword evidence="4" id="KW-0597">Phosphoprotein</keyword>
<keyword evidence="5" id="KW-0808">Transferase</keyword>
<evidence type="ECO:0000256" key="2">
    <source>
        <dbReference type="ARBA" id="ARBA00004141"/>
    </source>
</evidence>
<organism evidence="14 15">
    <name type="scientific">Phreatobacter stygius</name>
    <dbReference type="NCBI Taxonomy" id="1940610"/>
    <lineage>
        <taxon>Bacteria</taxon>
        <taxon>Pseudomonadati</taxon>
        <taxon>Pseudomonadota</taxon>
        <taxon>Alphaproteobacteria</taxon>
        <taxon>Hyphomicrobiales</taxon>
        <taxon>Phreatobacteraceae</taxon>
        <taxon>Phreatobacter</taxon>
    </lineage>
</organism>
<dbReference type="InterPro" id="IPR036890">
    <property type="entry name" value="HATPase_C_sf"/>
</dbReference>
<dbReference type="GO" id="GO:0000155">
    <property type="term" value="F:phosphorelay sensor kinase activity"/>
    <property type="evidence" value="ECO:0007669"/>
    <property type="project" value="InterPro"/>
</dbReference>
<dbReference type="SMART" id="SM00388">
    <property type="entry name" value="HisKA"/>
    <property type="match status" value="1"/>
</dbReference>
<evidence type="ECO:0000256" key="9">
    <source>
        <dbReference type="ARBA" id="ARBA00023012"/>
    </source>
</evidence>
<protein>
    <recommendedName>
        <fullName evidence="3">histidine kinase</fullName>
        <ecNumber evidence="3">2.7.13.3</ecNumber>
    </recommendedName>
</protein>
<evidence type="ECO:0000256" key="7">
    <source>
        <dbReference type="ARBA" id="ARBA00022777"/>
    </source>
</evidence>
<dbReference type="InterPro" id="IPR036097">
    <property type="entry name" value="HisK_dim/P_sf"/>
</dbReference>
<comment type="subcellular location">
    <subcellularLocation>
        <location evidence="2">Membrane</location>
        <topology evidence="2">Multi-pass membrane protein</topology>
    </subcellularLocation>
</comment>
<dbReference type="Gene3D" id="1.10.287.130">
    <property type="match status" value="1"/>
</dbReference>
<dbReference type="PANTHER" id="PTHR45436:SF15">
    <property type="entry name" value="SENSOR HISTIDINE KINASE CUSS"/>
    <property type="match status" value="1"/>
</dbReference>
<evidence type="ECO:0000313" key="15">
    <source>
        <dbReference type="Proteomes" id="UP000298781"/>
    </source>
</evidence>
<dbReference type="PROSITE" id="PS50109">
    <property type="entry name" value="HIS_KIN"/>
    <property type="match status" value="1"/>
</dbReference>
<evidence type="ECO:0000256" key="10">
    <source>
        <dbReference type="ARBA" id="ARBA00023136"/>
    </source>
</evidence>
<dbReference type="InterPro" id="IPR005467">
    <property type="entry name" value="His_kinase_dom"/>
</dbReference>
<evidence type="ECO:0000256" key="11">
    <source>
        <dbReference type="SAM" id="Phobius"/>
    </source>
</evidence>
<dbReference type="InterPro" id="IPR003661">
    <property type="entry name" value="HisK_dim/P_dom"/>
</dbReference>
<dbReference type="KEGG" id="pstg:E8M01_07505"/>
<proteinExistence type="predicted"/>
<dbReference type="Gene3D" id="3.30.565.10">
    <property type="entry name" value="Histidine kinase-like ATPase, C-terminal domain"/>
    <property type="match status" value="1"/>
</dbReference>
<dbReference type="InterPro" id="IPR003660">
    <property type="entry name" value="HAMP_dom"/>
</dbReference>
<keyword evidence="9" id="KW-0902">Two-component regulatory system</keyword>
<evidence type="ECO:0000256" key="8">
    <source>
        <dbReference type="ARBA" id="ARBA00022989"/>
    </source>
</evidence>
<dbReference type="PROSITE" id="PS50885">
    <property type="entry name" value="HAMP"/>
    <property type="match status" value="1"/>
</dbReference>
<evidence type="ECO:0000256" key="5">
    <source>
        <dbReference type="ARBA" id="ARBA00022679"/>
    </source>
</evidence>
<feature type="transmembrane region" description="Helical" evidence="11">
    <location>
        <begin position="161"/>
        <end position="186"/>
    </location>
</feature>
<sequence>MIFGRVRSLKWRLVWRLVLLQGAMLALLLVLAVGTLWATGYLIDEPDEDAVADAVQVALTRDAEGRLMLRRTKELVQLRQDSPNLWFIVRDRQGQVLSEGQAPPEFARIGDALDHISQARLGWQIGDEPGLPTARVKRVDTAAGNVQIISGSGGKLLLRKLVLGASILFLSAILPNLVLMTLATIIATSMVVRRALAGLGEAAAEAERIDIDKRGMRLPADTVPTEVTPLVKAVNDALGRLDEGYERHKRFLVDAAHELRTPIAILQTRLEALPQTPDKTRLLEDIARLANLAEQLLDLQRLNQRVGHFAPIDLVTIGRRVATDLAPLAIAAGYELSFDTAAQAVPVMGDQAALERALTNLVQNAIQHGGRRGAITIAVTADGSVEVADEGDGIPADQHERIFEPFHRLTPLDRGAGLGLNLVREIADIHGGDVSVFERPGGGACFRLTVPRLARPSPGRTAEV</sequence>
<keyword evidence="7 14" id="KW-0418">Kinase</keyword>
<evidence type="ECO:0000256" key="3">
    <source>
        <dbReference type="ARBA" id="ARBA00012438"/>
    </source>
</evidence>
<dbReference type="Proteomes" id="UP000298781">
    <property type="component" value="Chromosome"/>
</dbReference>
<dbReference type="AlphaFoldDB" id="A0A4D7AZ93"/>
<keyword evidence="8 11" id="KW-1133">Transmembrane helix</keyword>
<dbReference type="GO" id="GO:0005886">
    <property type="term" value="C:plasma membrane"/>
    <property type="evidence" value="ECO:0007669"/>
    <property type="project" value="TreeGrafter"/>
</dbReference>
<name>A0A4D7AZ93_9HYPH</name>
<dbReference type="InterPro" id="IPR003594">
    <property type="entry name" value="HATPase_dom"/>
</dbReference>
<reference evidence="14 15" key="1">
    <citation type="submission" date="2019-04" db="EMBL/GenBank/DDBJ databases">
        <title>Phreatobacter aquaticus sp. nov.</title>
        <authorList>
            <person name="Choi A."/>
        </authorList>
    </citation>
    <scope>NUCLEOTIDE SEQUENCE [LARGE SCALE GENOMIC DNA]</scope>
    <source>
        <strain evidence="14 15">KCTC 52518</strain>
    </source>
</reference>
<evidence type="ECO:0000256" key="4">
    <source>
        <dbReference type="ARBA" id="ARBA00022553"/>
    </source>
</evidence>
<dbReference type="Pfam" id="PF00512">
    <property type="entry name" value="HisKA"/>
    <property type="match status" value="1"/>
</dbReference>
<dbReference type="EC" id="2.7.13.3" evidence="3"/>
<feature type="domain" description="Histidine kinase" evidence="12">
    <location>
        <begin position="254"/>
        <end position="454"/>
    </location>
</feature>
<evidence type="ECO:0000313" key="14">
    <source>
        <dbReference type="EMBL" id="QCI64103.1"/>
    </source>
</evidence>
<evidence type="ECO:0000256" key="1">
    <source>
        <dbReference type="ARBA" id="ARBA00000085"/>
    </source>
</evidence>
<gene>
    <name evidence="14" type="ORF">E8M01_07505</name>
</gene>
<accession>A0A4D7AZ93</accession>